<organism evidence="1 2">
    <name type="scientific">Paraburkholderia agricolaris</name>
    <dbReference type="NCBI Taxonomy" id="2152888"/>
    <lineage>
        <taxon>Bacteria</taxon>
        <taxon>Pseudomonadati</taxon>
        <taxon>Pseudomonadota</taxon>
        <taxon>Betaproteobacteria</taxon>
        <taxon>Burkholderiales</taxon>
        <taxon>Burkholderiaceae</taxon>
        <taxon>Paraburkholderia</taxon>
    </lineage>
</organism>
<gene>
    <name evidence="1" type="ORF">PQR66_19355</name>
</gene>
<keyword evidence="2" id="KW-1185">Reference proteome</keyword>
<dbReference type="EMBL" id="JAQQFN010000014">
    <property type="protein sequence ID" value="MFL9885209.1"/>
    <property type="molecule type" value="Genomic_DNA"/>
</dbReference>
<name>A0ABW8ZSR6_9BURK</name>
<reference evidence="1 2" key="1">
    <citation type="journal article" date="2024" name="Chem. Sci.">
        <title>Discovery of megapolipeptins by genome mining of a Burkholderiales bacteria collection.</title>
        <authorList>
            <person name="Paulo B.S."/>
            <person name="Recchia M.J.J."/>
            <person name="Lee S."/>
            <person name="Fergusson C.H."/>
            <person name="Romanowski S.B."/>
            <person name="Hernandez A."/>
            <person name="Krull N."/>
            <person name="Liu D.Y."/>
            <person name="Cavanagh H."/>
            <person name="Bos A."/>
            <person name="Gray C.A."/>
            <person name="Murphy B.T."/>
            <person name="Linington R.G."/>
            <person name="Eustaquio A.S."/>
        </authorList>
    </citation>
    <scope>NUCLEOTIDE SEQUENCE [LARGE SCALE GENOMIC DNA]</scope>
    <source>
        <strain evidence="1 2">RL16-012-BIC-B</strain>
    </source>
</reference>
<protein>
    <submittedName>
        <fullName evidence="1">Uncharacterized protein</fullName>
    </submittedName>
</protein>
<evidence type="ECO:0000313" key="1">
    <source>
        <dbReference type="EMBL" id="MFL9885209.1"/>
    </source>
</evidence>
<comment type="caution">
    <text evidence="1">The sequence shown here is derived from an EMBL/GenBank/DDBJ whole genome shotgun (WGS) entry which is preliminary data.</text>
</comment>
<evidence type="ECO:0000313" key="2">
    <source>
        <dbReference type="Proteomes" id="UP001629249"/>
    </source>
</evidence>
<dbReference type="RefSeq" id="WP_408329139.1">
    <property type="nucleotide sequence ID" value="NZ_JAQQFH010000008.1"/>
</dbReference>
<dbReference type="Proteomes" id="UP001629249">
    <property type="component" value="Unassembled WGS sequence"/>
</dbReference>
<sequence>MADNNFTSTMLRARIPGVGIFFDEGGTFRYGLVIDLSKFEREKCDLCALSERFRARLMEEYDRLAPHIETARKANDPDIPQSYDGDAVGMHMPFDELMMLEIIPTAIDRTTLDDRLPGAIGDFMEWLQTGMEDKRKYS</sequence>
<accession>A0ABW8ZSR6</accession>
<proteinExistence type="predicted"/>